<name>A0A9Q2W2G5_9MICO</name>
<dbReference type="InterPro" id="IPR026891">
    <property type="entry name" value="Fn3-like"/>
</dbReference>
<feature type="compositionally biased region" description="Low complexity" evidence="3">
    <location>
        <begin position="18"/>
        <end position="41"/>
    </location>
</feature>
<keyword evidence="2 5" id="KW-0378">Hydrolase</keyword>
<sequence length="840" mass="87420">MTATDATRTAGRDPRLQADSATDATATTATATATATDATATPSGPRADALLAEMTLDEKVAQLVGYWLDQNGVVAPMQGEMAAVQQGGTLADITRDGIGQFTRVYGTRPVEPDERAAWLWAEQRRLQCETRLGIPALVHEECLTGLAAWKAATFPTPLAWGASFDPELVEQVGAAIGASMRQLGVHQGLAPVLDVIRDPRWGRVDECIAEDPYLVGTVGTAYVRGLQSAGVDATLKHFLGYSASQAGRNHAPVHAGAREVADVYLPPFEMALRDGGARSVMNSYAEIDGVPVAANGELLTGLLRDRLGFDGTVVADYFSVAFLEVMHGIAADRGEAAALALEAGIDVELPTGDAYLAPLVERVRSGQVDEALVDRAVLRVLRQKERLGLLEPDAFAEDAPTGIDLDTPLHQALAKRLAAESLVLLSNEGGSVSVDSGTADGATPVLPLAPGASVAVIGPNADRAEALQGCYSFANHVLASHPDLPLGFAIPTVREAVAQALGPAAVRFATGCAVTGNDRAGFAEAVAVASASDVAVVVVGDQAGLFGRGTVGEGNDTESLDLPGVQRELVEAVVATGTPTVMVLLTGRPYAIGWALDGDQPRPAAVVQAFFPGEGGGLAIADLLTGVASPSGRLPLSLPRSAGAQPFTYLHPRLGGPSDVTAADSTPVRPFGFGLGYTDFAYDELVVDPDVRSDGVFTVSVTVRNTGVRDGEDVVQLYGHDVHGSVTRPEVQLLGYARVAVAAGESVRVRFRVPVQRFAFTDRRMRRVVEPGDVQVWVASHVAASRPSGSVAAGGIVASGDGPVRHPVPGTATQRVTVAVTGAVHEVTPGDPRLVEWSLV</sequence>
<dbReference type="AlphaFoldDB" id="A0A9Q2W2G5"/>
<dbReference type="Pfam" id="PF00933">
    <property type="entry name" value="Glyco_hydro_3"/>
    <property type="match status" value="1"/>
</dbReference>
<proteinExistence type="inferred from homology"/>
<dbReference type="EMBL" id="JAHEWX010000004">
    <property type="protein sequence ID" value="MBT1541055.1"/>
    <property type="molecule type" value="Genomic_DNA"/>
</dbReference>
<dbReference type="InterPro" id="IPR036881">
    <property type="entry name" value="Glyco_hydro_3_C_sf"/>
</dbReference>
<comment type="caution">
    <text evidence="5">The sequence shown here is derived from an EMBL/GenBank/DDBJ whole genome shotgun (WGS) entry which is preliminary data.</text>
</comment>
<evidence type="ECO:0000256" key="2">
    <source>
        <dbReference type="ARBA" id="ARBA00022801"/>
    </source>
</evidence>
<dbReference type="InterPro" id="IPR002772">
    <property type="entry name" value="Glyco_hydro_3_C"/>
</dbReference>
<dbReference type="PANTHER" id="PTHR42715">
    <property type="entry name" value="BETA-GLUCOSIDASE"/>
    <property type="match status" value="1"/>
</dbReference>
<dbReference type="SUPFAM" id="SSF52279">
    <property type="entry name" value="Beta-D-glucan exohydrolase, C-terminal domain"/>
    <property type="match status" value="1"/>
</dbReference>
<evidence type="ECO:0000256" key="3">
    <source>
        <dbReference type="SAM" id="MobiDB-lite"/>
    </source>
</evidence>
<dbReference type="Gene3D" id="2.60.40.10">
    <property type="entry name" value="Immunoglobulins"/>
    <property type="match status" value="1"/>
</dbReference>
<evidence type="ECO:0000313" key="5">
    <source>
        <dbReference type="EMBL" id="MBT1541055.1"/>
    </source>
</evidence>
<feature type="region of interest" description="Disordered" evidence="3">
    <location>
        <begin position="1"/>
        <end position="44"/>
    </location>
</feature>
<reference evidence="5" key="1">
    <citation type="submission" date="2021-05" db="EMBL/GenBank/DDBJ databases">
        <title>Whole genome sequence of Curtobacterium flaccumfaciens pv. flaccumfaciens strain CFBP 3417.</title>
        <authorList>
            <person name="Osdaghi E."/>
            <person name="Taghouti G."/>
            <person name="Portier P."/>
            <person name="Fazliarab A."/>
            <person name="Taghavi S.M."/>
            <person name="Briand M."/>
            <person name="Le-Saux M."/>
            <person name="Jacques M.-A."/>
        </authorList>
    </citation>
    <scope>NUCLEOTIDE SEQUENCE</scope>
    <source>
        <strain evidence="5">CFBP 3417</strain>
    </source>
</reference>
<dbReference type="PRINTS" id="PR00133">
    <property type="entry name" value="GLHYDRLASE3"/>
</dbReference>
<dbReference type="GO" id="GO:0005975">
    <property type="term" value="P:carbohydrate metabolic process"/>
    <property type="evidence" value="ECO:0007669"/>
    <property type="project" value="InterPro"/>
</dbReference>
<protein>
    <submittedName>
        <fullName evidence="5">Glycoside hydrolase family 3 C-terminal domain-containing protein</fullName>
    </submittedName>
</protein>
<dbReference type="Proteomes" id="UP000709437">
    <property type="component" value="Unassembled WGS sequence"/>
</dbReference>
<evidence type="ECO:0000313" key="6">
    <source>
        <dbReference type="Proteomes" id="UP000709437"/>
    </source>
</evidence>
<dbReference type="SMART" id="SM01217">
    <property type="entry name" value="Fn3_like"/>
    <property type="match status" value="1"/>
</dbReference>
<dbReference type="Pfam" id="PF14310">
    <property type="entry name" value="Fn3-like"/>
    <property type="match status" value="1"/>
</dbReference>
<dbReference type="InterPro" id="IPR036962">
    <property type="entry name" value="Glyco_hydro_3_N_sf"/>
</dbReference>
<feature type="domain" description="Fibronectin type III-like" evidence="4">
    <location>
        <begin position="713"/>
        <end position="782"/>
    </location>
</feature>
<dbReference type="PANTHER" id="PTHR42715:SF10">
    <property type="entry name" value="BETA-GLUCOSIDASE"/>
    <property type="match status" value="1"/>
</dbReference>
<dbReference type="SUPFAM" id="SSF51445">
    <property type="entry name" value="(Trans)glycosidases"/>
    <property type="match status" value="1"/>
</dbReference>
<organism evidence="5 6">
    <name type="scientific">Curtobacterium flaccumfaciens pv. flaccumfaciens</name>
    <dbReference type="NCBI Taxonomy" id="138532"/>
    <lineage>
        <taxon>Bacteria</taxon>
        <taxon>Bacillati</taxon>
        <taxon>Actinomycetota</taxon>
        <taxon>Actinomycetes</taxon>
        <taxon>Micrococcales</taxon>
        <taxon>Microbacteriaceae</taxon>
        <taxon>Curtobacterium</taxon>
    </lineage>
</organism>
<comment type="similarity">
    <text evidence="1">Belongs to the glycosyl hydrolase 3 family.</text>
</comment>
<accession>A0A9Q2W2G5</accession>
<evidence type="ECO:0000259" key="4">
    <source>
        <dbReference type="SMART" id="SM01217"/>
    </source>
</evidence>
<dbReference type="InterPro" id="IPR050288">
    <property type="entry name" value="Cellulose_deg_GH3"/>
</dbReference>
<dbReference type="GO" id="GO:0004553">
    <property type="term" value="F:hydrolase activity, hydrolyzing O-glycosyl compounds"/>
    <property type="evidence" value="ECO:0007669"/>
    <property type="project" value="InterPro"/>
</dbReference>
<evidence type="ECO:0000256" key="1">
    <source>
        <dbReference type="ARBA" id="ARBA00005336"/>
    </source>
</evidence>
<dbReference type="Gene3D" id="3.20.20.300">
    <property type="entry name" value="Glycoside hydrolase, family 3, N-terminal domain"/>
    <property type="match status" value="1"/>
</dbReference>
<dbReference type="InterPro" id="IPR017853">
    <property type="entry name" value="GH"/>
</dbReference>
<dbReference type="InterPro" id="IPR013783">
    <property type="entry name" value="Ig-like_fold"/>
</dbReference>
<dbReference type="Pfam" id="PF01915">
    <property type="entry name" value="Glyco_hydro_3_C"/>
    <property type="match status" value="1"/>
</dbReference>
<gene>
    <name evidence="5" type="ORF">KK103_04715</name>
</gene>
<dbReference type="Gene3D" id="3.40.50.1700">
    <property type="entry name" value="Glycoside hydrolase family 3 C-terminal domain"/>
    <property type="match status" value="1"/>
</dbReference>
<dbReference type="InterPro" id="IPR001764">
    <property type="entry name" value="Glyco_hydro_3_N"/>
</dbReference>